<feature type="region of interest" description="Disordered" evidence="1">
    <location>
        <begin position="146"/>
        <end position="165"/>
    </location>
</feature>
<feature type="transmembrane region" description="Helical" evidence="2">
    <location>
        <begin position="44"/>
        <end position="68"/>
    </location>
</feature>
<protein>
    <submittedName>
        <fullName evidence="3">Uncharacterized protein</fullName>
    </submittedName>
</protein>
<name>A0A1Y1I4S3_KLENI</name>
<feature type="transmembrane region" description="Helical" evidence="2">
    <location>
        <begin position="74"/>
        <end position="97"/>
    </location>
</feature>
<evidence type="ECO:0000256" key="2">
    <source>
        <dbReference type="SAM" id="Phobius"/>
    </source>
</evidence>
<sequence length="165" mass="18445">MQARVFCQLRKDRSDQASLIPRTLPDALLLLDNANALPFFSDQAAFGGFFGPIGVGTLYYAALAFRFVENEDVFAVLSFVVLASVIVHGLSATPLSLSLHYALKHWKEHPIQPTGGPLPGLKEWLHYGHFWAHLFHRTLRYEHEPEHQPPIARLESGSSTRTAAE</sequence>
<reference evidence="3 4" key="1">
    <citation type="journal article" date="2014" name="Nat. Commun.">
        <title>Klebsormidium flaccidum genome reveals primary factors for plant terrestrial adaptation.</title>
        <authorList>
            <person name="Hori K."/>
            <person name="Maruyama F."/>
            <person name="Fujisawa T."/>
            <person name="Togashi T."/>
            <person name="Yamamoto N."/>
            <person name="Seo M."/>
            <person name="Sato S."/>
            <person name="Yamada T."/>
            <person name="Mori H."/>
            <person name="Tajima N."/>
            <person name="Moriyama T."/>
            <person name="Ikeuchi M."/>
            <person name="Watanabe M."/>
            <person name="Wada H."/>
            <person name="Kobayashi K."/>
            <person name="Saito M."/>
            <person name="Masuda T."/>
            <person name="Sasaki-Sekimoto Y."/>
            <person name="Mashiguchi K."/>
            <person name="Awai K."/>
            <person name="Shimojima M."/>
            <person name="Masuda S."/>
            <person name="Iwai M."/>
            <person name="Nobusawa T."/>
            <person name="Narise T."/>
            <person name="Kondo S."/>
            <person name="Saito H."/>
            <person name="Sato R."/>
            <person name="Murakawa M."/>
            <person name="Ihara Y."/>
            <person name="Oshima-Yamada Y."/>
            <person name="Ohtaka K."/>
            <person name="Satoh M."/>
            <person name="Sonobe K."/>
            <person name="Ishii M."/>
            <person name="Ohtani R."/>
            <person name="Kanamori-Sato M."/>
            <person name="Honoki R."/>
            <person name="Miyazaki D."/>
            <person name="Mochizuki H."/>
            <person name="Umetsu J."/>
            <person name="Higashi K."/>
            <person name="Shibata D."/>
            <person name="Kamiya Y."/>
            <person name="Sato N."/>
            <person name="Nakamura Y."/>
            <person name="Tabata S."/>
            <person name="Ida S."/>
            <person name="Kurokawa K."/>
            <person name="Ohta H."/>
        </authorList>
    </citation>
    <scope>NUCLEOTIDE SEQUENCE [LARGE SCALE GENOMIC DNA]</scope>
    <source>
        <strain evidence="3 4">NIES-2285</strain>
    </source>
</reference>
<evidence type="ECO:0000256" key="1">
    <source>
        <dbReference type="SAM" id="MobiDB-lite"/>
    </source>
</evidence>
<dbReference type="Proteomes" id="UP000054558">
    <property type="component" value="Unassembled WGS sequence"/>
</dbReference>
<keyword evidence="2" id="KW-0472">Membrane</keyword>
<dbReference type="OrthoDB" id="2190219at2759"/>
<accession>A0A1Y1I4S3</accession>
<keyword evidence="2" id="KW-0812">Transmembrane</keyword>
<evidence type="ECO:0000313" key="4">
    <source>
        <dbReference type="Proteomes" id="UP000054558"/>
    </source>
</evidence>
<dbReference type="AlphaFoldDB" id="A0A1Y1I4S3"/>
<proteinExistence type="predicted"/>
<keyword evidence="4" id="KW-1185">Reference proteome</keyword>
<feature type="compositionally biased region" description="Polar residues" evidence="1">
    <location>
        <begin position="156"/>
        <end position="165"/>
    </location>
</feature>
<keyword evidence="2" id="KW-1133">Transmembrane helix</keyword>
<gene>
    <name evidence="3" type="ORF">KFL_001580195</name>
</gene>
<evidence type="ECO:0000313" key="3">
    <source>
        <dbReference type="EMBL" id="GAQ83706.1"/>
    </source>
</evidence>
<organism evidence="3 4">
    <name type="scientific">Klebsormidium nitens</name>
    <name type="common">Green alga</name>
    <name type="synonym">Ulothrix nitens</name>
    <dbReference type="NCBI Taxonomy" id="105231"/>
    <lineage>
        <taxon>Eukaryota</taxon>
        <taxon>Viridiplantae</taxon>
        <taxon>Streptophyta</taxon>
        <taxon>Klebsormidiophyceae</taxon>
        <taxon>Klebsormidiales</taxon>
        <taxon>Klebsormidiaceae</taxon>
        <taxon>Klebsormidium</taxon>
    </lineage>
</organism>
<dbReference type="EMBL" id="DF237107">
    <property type="protein sequence ID" value="GAQ83706.1"/>
    <property type="molecule type" value="Genomic_DNA"/>
</dbReference>